<comment type="caution">
    <text evidence="3">The sequence shown here is derived from an EMBL/GenBank/DDBJ whole genome shotgun (WGS) entry which is preliminary data.</text>
</comment>
<evidence type="ECO:0000313" key="4">
    <source>
        <dbReference type="Proteomes" id="UP001162164"/>
    </source>
</evidence>
<sequence length="460" mass="52292">MSTNVMGLLNITGQPYSDSFIEDYQFHSYQTYISGNIGFNDEIRIPIQDLDAYTAPGDSYLYIEGKLLQENGNKPVKLEFINNGVSFLFRELRYELNGIVVDSVRNVGLTSTLKNYLSYNENESVVLQNAGWFPKKIIPTDLKTNPNDTKIISDDDGNFNVSIPLKFLAGFFEDFQKIIVNMKQELVLIRSSNDLDCIYSNDLNELPKITITKLFWKVPHVSVSMVDQLRLTKLLNKNVELPIRFRSWELIEYPALPHSTNHTWHVKTSTKVETPRHVIIAFQENVKGKVNSDMSKFTNCDRKNVRVFLNSERYPYSDLFLSFTSNKFAALYDMFANFQESYYPYKIKQPIFTPTEFNTIAPIAHIDCSHQKGTGPPLLPRRVRRAPGPKMGPEVIKGAHGRAPGPTMGPRVTVGSKVTILNLTYSSGSVGTPVMYCRAPRPQNGAQYHRGAPRSLRRPK</sequence>
<dbReference type="EMBL" id="JAPWTJ010000176">
    <property type="protein sequence ID" value="KAJ8981589.1"/>
    <property type="molecule type" value="Genomic_DNA"/>
</dbReference>
<proteinExistence type="predicted"/>
<gene>
    <name evidence="3" type="ORF">NQ317_002617</name>
</gene>
<reference evidence="3" key="1">
    <citation type="journal article" date="2023" name="Insect Mol. Biol.">
        <title>Genome sequencing provides insights into the evolution of gene families encoding plant cell wall-degrading enzymes in longhorned beetles.</title>
        <authorList>
            <person name="Shin N.R."/>
            <person name="Okamura Y."/>
            <person name="Kirsch R."/>
            <person name="Pauchet Y."/>
        </authorList>
    </citation>
    <scope>NUCLEOTIDE SEQUENCE</scope>
    <source>
        <strain evidence="3">MMC_N1</strain>
    </source>
</reference>
<feature type="region of interest" description="Disordered" evidence="1">
    <location>
        <begin position="386"/>
        <end position="411"/>
    </location>
</feature>
<dbReference type="Pfam" id="PF21738">
    <property type="entry name" value="DJR-like_dom"/>
    <property type="match status" value="1"/>
</dbReference>
<dbReference type="PANTHER" id="PTHR36159">
    <property type="entry name" value="PROTEIN CBG23766"/>
    <property type="match status" value="1"/>
</dbReference>
<organism evidence="3 4">
    <name type="scientific">Molorchus minor</name>
    <dbReference type="NCBI Taxonomy" id="1323400"/>
    <lineage>
        <taxon>Eukaryota</taxon>
        <taxon>Metazoa</taxon>
        <taxon>Ecdysozoa</taxon>
        <taxon>Arthropoda</taxon>
        <taxon>Hexapoda</taxon>
        <taxon>Insecta</taxon>
        <taxon>Pterygota</taxon>
        <taxon>Neoptera</taxon>
        <taxon>Endopterygota</taxon>
        <taxon>Coleoptera</taxon>
        <taxon>Polyphaga</taxon>
        <taxon>Cucujiformia</taxon>
        <taxon>Chrysomeloidea</taxon>
        <taxon>Cerambycidae</taxon>
        <taxon>Lamiinae</taxon>
        <taxon>Monochamini</taxon>
        <taxon>Molorchus</taxon>
    </lineage>
</organism>
<dbReference type="PANTHER" id="PTHR36159:SF1">
    <property type="entry name" value="RETROVIRUS-RELATED POL POLYPROTEIN FROM TRANSPOSON 412-LIKE PROTEIN"/>
    <property type="match status" value="1"/>
</dbReference>
<feature type="region of interest" description="Disordered" evidence="1">
    <location>
        <begin position="440"/>
        <end position="460"/>
    </location>
</feature>
<accession>A0ABQ9JTH2</accession>
<evidence type="ECO:0000259" key="2">
    <source>
        <dbReference type="Pfam" id="PF21738"/>
    </source>
</evidence>
<dbReference type="InterPro" id="IPR049512">
    <property type="entry name" value="DJR-like_dom"/>
</dbReference>
<evidence type="ECO:0000313" key="3">
    <source>
        <dbReference type="EMBL" id="KAJ8981589.1"/>
    </source>
</evidence>
<name>A0ABQ9JTH2_9CUCU</name>
<keyword evidence="4" id="KW-1185">Reference proteome</keyword>
<feature type="domain" description="Double jelly roll-like" evidence="2">
    <location>
        <begin position="81"/>
        <end position="372"/>
    </location>
</feature>
<evidence type="ECO:0000256" key="1">
    <source>
        <dbReference type="SAM" id="MobiDB-lite"/>
    </source>
</evidence>
<feature type="compositionally biased region" description="Basic residues" evidence="1">
    <location>
        <begin position="451"/>
        <end position="460"/>
    </location>
</feature>
<dbReference type="Proteomes" id="UP001162164">
    <property type="component" value="Unassembled WGS sequence"/>
</dbReference>
<protein>
    <recommendedName>
        <fullName evidence="2">Double jelly roll-like domain-containing protein</fullName>
    </recommendedName>
</protein>